<dbReference type="AlphaFoldDB" id="A0A0G0K194"/>
<evidence type="ECO:0000313" key="14">
    <source>
        <dbReference type="Proteomes" id="UP000034852"/>
    </source>
</evidence>
<evidence type="ECO:0000256" key="5">
    <source>
        <dbReference type="ARBA" id="ARBA00022842"/>
    </source>
</evidence>
<protein>
    <recommendedName>
        <fullName evidence="11">Probable inosine/xanthosine triphosphatase</fullName>
        <shortName evidence="11">ITPase/XTPase</shortName>
        <ecNumber evidence="11">3.6.1.73</ecNumber>
    </recommendedName>
    <alternativeName>
        <fullName evidence="11">Non-canonical purine NTP phosphatase</fullName>
    </alternativeName>
    <alternativeName>
        <fullName evidence="11">Non-standard purine NTP phosphatase</fullName>
    </alternativeName>
    <alternativeName>
        <fullName evidence="11">Nucleoside-triphosphate phosphatase</fullName>
        <shortName evidence="11">NTPase</shortName>
    </alternativeName>
</protein>
<proteinExistence type="inferred from homology"/>
<dbReference type="InterPro" id="IPR002786">
    <property type="entry name" value="Non_canon_purine_NTPase"/>
</dbReference>
<keyword evidence="6 11" id="KW-0546">Nucleotide metabolism</keyword>
<evidence type="ECO:0000256" key="4">
    <source>
        <dbReference type="ARBA" id="ARBA00022801"/>
    </source>
</evidence>
<comment type="caution">
    <text evidence="11">Lacks conserved residue(s) required for the propagation of feature annotation.</text>
</comment>
<dbReference type="InterPro" id="IPR026533">
    <property type="entry name" value="NTPase/PRRC1"/>
</dbReference>
<dbReference type="InterPro" id="IPR029001">
    <property type="entry name" value="ITPase-like_fam"/>
</dbReference>
<dbReference type="GO" id="GO:0046872">
    <property type="term" value="F:metal ion binding"/>
    <property type="evidence" value="ECO:0007669"/>
    <property type="project" value="UniProtKB-KW"/>
</dbReference>
<name>A0A0G0K194_9BACT</name>
<evidence type="ECO:0000259" key="12">
    <source>
        <dbReference type="Pfam" id="PF01931"/>
    </source>
</evidence>
<evidence type="ECO:0000313" key="13">
    <source>
        <dbReference type="EMBL" id="KKQ34416.1"/>
    </source>
</evidence>
<dbReference type="Pfam" id="PF01931">
    <property type="entry name" value="NTPase_I-T"/>
    <property type="match status" value="1"/>
</dbReference>
<organism evidence="13 14">
    <name type="scientific">candidate division WS6 bacterium GW2011_GWA2_37_6</name>
    <dbReference type="NCBI Taxonomy" id="1619087"/>
    <lineage>
        <taxon>Bacteria</taxon>
        <taxon>Candidatus Dojkabacteria</taxon>
    </lineage>
</organism>
<comment type="caution">
    <text evidence="13">The sequence shown here is derived from an EMBL/GenBank/DDBJ whole genome shotgun (WGS) entry which is preliminary data.</text>
</comment>
<comment type="catalytic activity">
    <reaction evidence="9 11">
        <text>XTP + H2O = XDP + phosphate + H(+)</text>
        <dbReference type="Rhea" id="RHEA:28406"/>
        <dbReference type="ChEBI" id="CHEBI:15377"/>
        <dbReference type="ChEBI" id="CHEBI:15378"/>
        <dbReference type="ChEBI" id="CHEBI:43474"/>
        <dbReference type="ChEBI" id="CHEBI:59884"/>
        <dbReference type="ChEBI" id="CHEBI:61314"/>
        <dbReference type="EC" id="3.6.1.73"/>
    </reaction>
</comment>
<evidence type="ECO:0000256" key="11">
    <source>
        <dbReference type="HAMAP-Rule" id="MF_00648"/>
    </source>
</evidence>
<dbReference type="PANTHER" id="PTHR34699">
    <property type="match status" value="1"/>
</dbReference>
<evidence type="ECO:0000256" key="10">
    <source>
        <dbReference type="ARBA" id="ARBA00060855"/>
    </source>
</evidence>
<dbReference type="SUPFAM" id="SSF52972">
    <property type="entry name" value="ITPase-like"/>
    <property type="match status" value="1"/>
</dbReference>
<comment type="function">
    <text evidence="11">Phosphatase that hydrolyzes non-canonical purine nucleotides such as XTP and ITP to their respective diphosphate derivatives. Probably excludes non-canonical purines from DNA/RNA precursor pool, thus preventing their incorporation into DNA/RNA and avoiding chromosomal lesions.</text>
</comment>
<reference evidence="13" key="1">
    <citation type="journal article" date="2015" name="Nature">
        <title>rRNA introns, odd ribosomes, and small enigmatic genomes across a large radiation of phyla.</title>
        <authorList>
            <person name="Brown C.T."/>
            <person name="Hug L.A."/>
            <person name="Thomas B.C."/>
            <person name="Sharon I."/>
            <person name="Castelle C.J."/>
            <person name="Singh A."/>
            <person name="Wilkins M.J."/>
            <person name="Williams K.H."/>
            <person name="Banfield J.F."/>
        </authorList>
    </citation>
    <scope>NUCLEOTIDE SEQUENCE [LARGE SCALE GENOMIC DNA]</scope>
</reference>
<keyword evidence="5 11" id="KW-0460">Magnesium</keyword>
<evidence type="ECO:0000256" key="7">
    <source>
        <dbReference type="ARBA" id="ARBA00023211"/>
    </source>
</evidence>
<dbReference type="GO" id="GO:0000166">
    <property type="term" value="F:nucleotide binding"/>
    <property type="evidence" value="ECO:0007669"/>
    <property type="project" value="UniProtKB-KW"/>
</dbReference>
<comment type="catalytic activity">
    <reaction evidence="8 11">
        <text>ITP + H2O = IDP + phosphate + H(+)</text>
        <dbReference type="Rhea" id="RHEA:28330"/>
        <dbReference type="ChEBI" id="CHEBI:15377"/>
        <dbReference type="ChEBI" id="CHEBI:15378"/>
        <dbReference type="ChEBI" id="CHEBI:43474"/>
        <dbReference type="ChEBI" id="CHEBI:58280"/>
        <dbReference type="ChEBI" id="CHEBI:61402"/>
        <dbReference type="EC" id="3.6.1.73"/>
    </reaction>
</comment>
<dbReference type="GO" id="GO:0006772">
    <property type="term" value="P:thiamine metabolic process"/>
    <property type="evidence" value="ECO:0007669"/>
    <property type="project" value="TreeGrafter"/>
</dbReference>
<keyword evidence="3 11" id="KW-0547">Nucleotide-binding</keyword>
<keyword evidence="7 11" id="KW-0464">Manganese</keyword>
<gene>
    <name evidence="13" type="ORF">US52_C0060G0005</name>
</gene>
<comment type="cofactor">
    <cofactor evidence="1">
        <name>Mn(2+)</name>
        <dbReference type="ChEBI" id="CHEBI:29035"/>
    </cofactor>
</comment>
<dbReference type="NCBIfam" id="NF003459">
    <property type="entry name" value="PRK05074.1"/>
    <property type="match status" value="1"/>
</dbReference>
<dbReference type="GO" id="GO:0009117">
    <property type="term" value="P:nucleotide metabolic process"/>
    <property type="evidence" value="ECO:0007669"/>
    <property type="project" value="UniProtKB-KW"/>
</dbReference>
<comment type="cofactor">
    <cofactor evidence="11">
        <name>Mg(2+)</name>
        <dbReference type="ChEBI" id="CHEBI:18420"/>
    </cofactor>
    <cofactor evidence="11">
        <name>Mn(2+)</name>
        <dbReference type="ChEBI" id="CHEBI:29035"/>
    </cofactor>
    <text evidence="11">Binds 1 divalent metal cation per subunit; can use either Mg(2+) or Mn(2+).</text>
</comment>
<feature type="binding site" evidence="11">
    <location>
        <begin position="67"/>
        <end position="68"/>
    </location>
    <ligand>
        <name>substrate</name>
    </ligand>
</feature>
<evidence type="ECO:0000256" key="8">
    <source>
        <dbReference type="ARBA" id="ARBA00048174"/>
    </source>
</evidence>
<dbReference type="Gene3D" id="3.90.950.10">
    <property type="match status" value="1"/>
</dbReference>
<evidence type="ECO:0000256" key="1">
    <source>
        <dbReference type="ARBA" id="ARBA00001936"/>
    </source>
</evidence>
<dbReference type="EC" id="3.6.1.73" evidence="11"/>
<dbReference type="EMBL" id="LBTH01000060">
    <property type="protein sequence ID" value="KKQ34416.1"/>
    <property type="molecule type" value="Genomic_DNA"/>
</dbReference>
<keyword evidence="4 11" id="KW-0378">Hydrolase</keyword>
<dbReference type="InterPro" id="IPR050299">
    <property type="entry name" value="YjjX_NTPase"/>
</dbReference>
<comment type="similarity">
    <text evidence="10 11">Belongs to the YjjX NTPase family.</text>
</comment>
<dbReference type="GO" id="GO:0103023">
    <property type="term" value="F:ITPase activity"/>
    <property type="evidence" value="ECO:0007669"/>
    <property type="project" value="UniProtKB-EC"/>
</dbReference>
<dbReference type="PANTHER" id="PTHR34699:SF2">
    <property type="entry name" value="NON-CANONICAL PURINE NTP PHOSPHATASE_PRRC1 DOMAIN-CONTAINING PROTEIN"/>
    <property type="match status" value="1"/>
</dbReference>
<sequence length="176" mass="19554">MKIIVSSQNPVKINASLKAFQTVFPKEKFKIQGISVPSNVSDQPMSEKETMQGALNRAKNAFTKSPEADYWVGIEGGIEKYNNEMMTFAWVFVKGRTKLGKGRSASFFLPPKVVELINEGKELGDADDIVFGKNNSKQSTGSIGILTDDLITRTELYIPAVIMALIPFKNLELYQK</sequence>
<dbReference type="Proteomes" id="UP000034852">
    <property type="component" value="Unassembled WGS sequence"/>
</dbReference>
<evidence type="ECO:0000256" key="2">
    <source>
        <dbReference type="ARBA" id="ARBA00022723"/>
    </source>
</evidence>
<dbReference type="FunFam" id="3.90.950.10:FF:000002">
    <property type="entry name" value="Inosine/xanthosine triphosphatase"/>
    <property type="match status" value="1"/>
</dbReference>
<feature type="binding site" evidence="11">
    <location>
        <position position="67"/>
    </location>
    <ligand>
        <name>Mg(2+)</name>
        <dbReference type="ChEBI" id="CHEBI:18420"/>
    </ligand>
</feature>
<evidence type="ECO:0000256" key="3">
    <source>
        <dbReference type="ARBA" id="ARBA00022741"/>
    </source>
</evidence>
<keyword evidence="2 11" id="KW-0479">Metal-binding</keyword>
<evidence type="ECO:0000256" key="9">
    <source>
        <dbReference type="ARBA" id="ARBA00048781"/>
    </source>
</evidence>
<evidence type="ECO:0000256" key="6">
    <source>
        <dbReference type="ARBA" id="ARBA00023080"/>
    </source>
</evidence>
<accession>A0A0G0K194</accession>
<comment type="subunit">
    <text evidence="11">Homodimer.</text>
</comment>
<dbReference type="HAMAP" id="MF_00648">
    <property type="entry name" value="Non_canon_purine_NTPase_YjjX"/>
    <property type="match status" value="1"/>
</dbReference>
<feature type="domain" description="Non-canonical purine NTP phosphatase/PRRC1" evidence="12">
    <location>
        <begin position="7"/>
        <end position="168"/>
    </location>
</feature>
<dbReference type="NCBIfam" id="TIGR00258">
    <property type="entry name" value="inosine/xanthosine triphosphatase"/>
    <property type="match status" value="1"/>
</dbReference>